<feature type="compositionally biased region" description="Low complexity" evidence="1">
    <location>
        <begin position="121"/>
        <end position="134"/>
    </location>
</feature>
<gene>
    <name evidence="2" type="ORF">DSL72_009394</name>
</gene>
<protein>
    <submittedName>
        <fullName evidence="2">Uncharacterized protein</fullName>
    </submittedName>
</protein>
<dbReference type="EMBL" id="CP063412">
    <property type="protein sequence ID" value="QSZ37300.1"/>
    <property type="molecule type" value="Genomic_DNA"/>
</dbReference>
<feature type="compositionally biased region" description="Polar residues" evidence="1">
    <location>
        <begin position="106"/>
        <end position="119"/>
    </location>
</feature>
<dbReference type="AlphaFoldDB" id="A0A8A3PQ81"/>
<dbReference type="OrthoDB" id="5378435at2759"/>
<reference evidence="2" key="1">
    <citation type="submission" date="2020-10" db="EMBL/GenBank/DDBJ databases">
        <title>Genome Sequence of Monilinia vaccinii-corymbosi Sheds Light on Mummy Berry Disease Infection of Blueberry and Mating Type.</title>
        <authorList>
            <person name="Yow A.G."/>
            <person name="Zhang Y."/>
            <person name="Bansal K."/>
            <person name="Eacker S.M."/>
            <person name="Sullivan S."/>
            <person name="Liachko I."/>
            <person name="Cubeta M.A."/>
            <person name="Rollins J.A."/>
            <person name="Ashrafi H."/>
        </authorList>
    </citation>
    <scope>NUCLEOTIDE SEQUENCE</scope>
    <source>
        <strain evidence="2">RL-1</strain>
    </source>
</reference>
<evidence type="ECO:0000313" key="3">
    <source>
        <dbReference type="Proteomes" id="UP000672032"/>
    </source>
</evidence>
<accession>A0A8A3PQ81</accession>
<feature type="compositionally biased region" description="Polar residues" evidence="1">
    <location>
        <begin position="291"/>
        <end position="303"/>
    </location>
</feature>
<feature type="region of interest" description="Disordered" evidence="1">
    <location>
        <begin position="316"/>
        <end position="371"/>
    </location>
</feature>
<dbReference type="Proteomes" id="UP000672032">
    <property type="component" value="Chromosome 8"/>
</dbReference>
<evidence type="ECO:0000313" key="2">
    <source>
        <dbReference type="EMBL" id="QSZ37300.1"/>
    </source>
</evidence>
<feature type="region of interest" description="Disordered" evidence="1">
    <location>
        <begin position="102"/>
        <end position="134"/>
    </location>
</feature>
<sequence>MDSTFAPSAYGSNMMAYDDNLQMFLGNVSRQMSQPSHARNQWPTSSGQRNMTPMRVTKSKSTSSSPRCSVKQDRRRTLMSDGSYQHQMAMFAQQQMMATDGWGSNDALSTQMSARSNRPVSWHPSSEQQQQQIYQPVQPPSGFPFPQEYCNFDDSTPAVYSGYASPDSTFSPVSMPFSEDHHTSYPFPSAPTSYHLDQTYTQSHTPLEVLAIQAPYTNNNQDQTMYSHFDWNNFAASGFEGVDSPPTPDNLLPIQYAEPTFTSEESIPYHPLSEDEPEGEELIGMGLYDTPDNSKSSLSDPQLDNYRMMSSQLLGNSYRRPEPAGKGLKLEETWQPPSEEDADDDDDEEEEEEEDGEGEDAEEPQVVSEKPVQMVDTGAYMMGTTPSFPDFNAGYAASYGSTGWI</sequence>
<feature type="compositionally biased region" description="Polar residues" evidence="1">
    <location>
        <begin position="31"/>
        <end position="51"/>
    </location>
</feature>
<feature type="compositionally biased region" description="Acidic residues" evidence="1">
    <location>
        <begin position="338"/>
        <end position="363"/>
    </location>
</feature>
<proteinExistence type="predicted"/>
<feature type="compositionally biased region" description="Basic and acidic residues" evidence="1">
    <location>
        <begin position="319"/>
        <end position="332"/>
    </location>
</feature>
<feature type="region of interest" description="Disordered" evidence="1">
    <location>
        <begin position="31"/>
        <end position="74"/>
    </location>
</feature>
<feature type="region of interest" description="Disordered" evidence="1">
    <location>
        <begin position="283"/>
        <end position="303"/>
    </location>
</feature>
<keyword evidence="3" id="KW-1185">Reference proteome</keyword>
<organism evidence="2 3">
    <name type="scientific">Monilinia vaccinii-corymbosi</name>
    <dbReference type="NCBI Taxonomy" id="61207"/>
    <lineage>
        <taxon>Eukaryota</taxon>
        <taxon>Fungi</taxon>
        <taxon>Dikarya</taxon>
        <taxon>Ascomycota</taxon>
        <taxon>Pezizomycotina</taxon>
        <taxon>Leotiomycetes</taxon>
        <taxon>Helotiales</taxon>
        <taxon>Sclerotiniaceae</taxon>
        <taxon>Monilinia</taxon>
    </lineage>
</organism>
<evidence type="ECO:0000256" key="1">
    <source>
        <dbReference type="SAM" id="MobiDB-lite"/>
    </source>
</evidence>
<name>A0A8A3PQ81_9HELO</name>